<dbReference type="KEGG" id="aali:118464277"/>
<dbReference type="Proteomes" id="UP000069272">
    <property type="component" value="Chromosome 3L"/>
</dbReference>
<feature type="region of interest" description="Disordered" evidence="1">
    <location>
        <begin position="122"/>
        <end position="337"/>
    </location>
</feature>
<dbReference type="GeneID" id="118464277"/>
<reference evidence="3" key="2">
    <citation type="submission" date="2022-08" db="UniProtKB">
        <authorList>
            <consortium name="EnsemblMetazoa"/>
        </authorList>
    </citation>
    <scope>IDENTIFICATION</scope>
    <source>
        <strain evidence="3">STECLA/ALBI9_A</strain>
    </source>
</reference>
<dbReference type="VEuPathDB" id="VectorBase:AALB20_036881"/>
<feature type="compositionally biased region" description="Acidic residues" evidence="1">
    <location>
        <begin position="271"/>
        <end position="282"/>
    </location>
</feature>
<dbReference type="STRING" id="7167.A0A182FDK3"/>
<evidence type="ECO:0000256" key="1">
    <source>
        <dbReference type="SAM" id="MobiDB-lite"/>
    </source>
</evidence>
<evidence type="ECO:0000256" key="2">
    <source>
        <dbReference type="SAM" id="SignalP"/>
    </source>
</evidence>
<dbReference type="PROSITE" id="PS50940">
    <property type="entry name" value="CHIT_BIND_II"/>
    <property type="match status" value="1"/>
</dbReference>
<feature type="chain" id="PRO_5043848128" evidence="2">
    <location>
        <begin position="26"/>
        <end position="566"/>
    </location>
</feature>
<evidence type="ECO:0000313" key="3">
    <source>
        <dbReference type="EnsemblMetazoa" id="AALB004593-PA"/>
    </source>
</evidence>
<protein>
    <submittedName>
        <fullName evidence="3">Uncharacterized protein</fullName>
    </submittedName>
</protein>
<dbReference type="RefSeq" id="XP_035787433.1">
    <property type="nucleotide sequence ID" value="XM_035931540.1"/>
</dbReference>
<feature type="compositionally biased region" description="Low complexity" evidence="1">
    <location>
        <begin position="179"/>
        <end position="193"/>
    </location>
</feature>
<name>A0A182FDK3_ANOAL</name>
<evidence type="ECO:0000313" key="4">
    <source>
        <dbReference type="Proteomes" id="UP000069272"/>
    </source>
</evidence>
<dbReference type="InterPro" id="IPR002557">
    <property type="entry name" value="Chitin-bd_dom"/>
</dbReference>
<dbReference type="SUPFAM" id="SSF57625">
    <property type="entry name" value="Invertebrate chitin-binding proteins"/>
    <property type="match status" value="1"/>
</dbReference>
<dbReference type="VEuPathDB" id="VectorBase:AALB004593"/>
<keyword evidence="2" id="KW-0732">Signal</keyword>
<dbReference type="AlphaFoldDB" id="A0A182FDK3"/>
<dbReference type="GO" id="GO:0008061">
    <property type="term" value="F:chitin binding"/>
    <property type="evidence" value="ECO:0007669"/>
    <property type="project" value="InterPro"/>
</dbReference>
<feature type="compositionally biased region" description="Acidic residues" evidence="1">
    <location>
        <begin position="228"/>
        <end position="238"/>
    </location>
</feature>
<dbReference type="OrthoDB" id="6407151at2759"/>
<sequence>MSRSSVTRNAALVLLCLTVVLTVDARILPARSKQVKVYSYVLPAGAEEIRDDISHSFACGNRSDGFYVDIDNDCQIFHRCQDNARFSFICAERTVFSQMYQTCVHDGQLGYPCEDSVQYYPEGEGYEPSALEAGPESSAAEESPQPAEQPSAPSEELEAPQAAPAKASEIAVPKDEDNQNAANAMAQANESQAGADASEEMVKDEPEQQQEEEQEQFAQHQVNADLFDSIEEETDDLPSENTAQEVMDETDTPVGASVVATPTADATSQEDTQEVEVQEDDQAGSTQPIALASESFTATDATEADSESSPSEAAIATEAIATPVNEAADPSEPEPDASAASLLNAVQMVEELEPIVHDIPVENAENDKPQASGNLVVDPTLTNVDATSSIEDNEVLPEMDAPSEADMDVAPLTDTTVTDALVSAAPEKEQEAASDAENDAKVNELAPPVADESSESEVIVSGDVSAATDSDEAEVTDVKPTDEEEQSIVVSADDLPNAPELPERPLESPAIVEEMAPLRSHDSIELPELIVSTEFHMEAATATQRPPIRRRKTFLFRADAIRSKHH</sequence>
<dbReference type="InterPro" id="IPR036508">
    <property type="entry name" value="Chitin-bd_dom_sf"/>
</dbReference>
<reference evidence="3 4" key="1">
    <citation type="journal article" date="2017" name="G3 (Bethesda)">
        <title>The Physical Genome Mapping of Anopheles albimanus Corrected Scaffold Misassemblies and Identified Interarm Rearrangements in Genus Anopheles.</title>
        <authorList>
            <person name="Artemov G.N."/>
            <person name="Peery A.N."/>
            <person name="Jiang X."/>
            <person name="Tu Z."/>
            <person name="Stegniy V.N."/>
            <person name="Sharakhova M.V."/>
            <person name="Sharakhov I.V."/>
        </authorList>
    </citation>
    <scope>NUCLEOTIDE SEQUENCE [LARGE SCALE GENOMIC DNA]</scope>
    <source>
        <strain evidence="3 4">ALBI9_A</strain>
    </source>
</reference>
<feature type="region of interest" description="Disordered" evidence="1">
    <location>
        <begin position="424"/>
        <end position="506"/>
    </location>
</feature>
<feature type="signal peptide" evidence="2">
    <location>
        <begin position="1"/>
        <end position="25"/>
    </location>
</feature>
<dbReference type="GO" id="GO:0005576">
    <property type="term" value="C:extracellular region"/>
    <property type="evidence" value="ECO:0007669"/>
    <property type="project" value="InterPro"/>
</dbReference>
<keyword evidence="4" id="KW-1185">Reference proteome</keyword>
<organism evidence="3 4">
    <name type="scientific">Anopheles albimanus</name>
    <name type="common">New world malaria mosquito</name>
    <dbReference type="NCBI Taxonomy" id="7167"/>
    <lineage>
        <taxon>Eukaryota</taxon>
        <taxon>Metazoa</taxon>
        <taxon>Ecdysozoa</taxon>
        <taxon>Arthropoda</taxon>
        <taxon>Hexapoda</taxon>
        <taxon>Insecta</taxon>
        <taxon>Pterygota</taxon>
        <taxon>Neoptera</taxon>
        <taxon>Endopterygota</taxon>
        <taxon>Diptera</taxon>
        <taxon>Nematocera</taxon>
        <taxon>Culicoidea</taxon>
        <taxon>Culicidae</taxon>
        <taxon>Anophelinae</taxon>
        <taxon>Anopheles</taxon>
    </lineage>
</organism>
<accession>A0A182FDK3</accession>
<feature type="compositionally biased region" description="Low complexity" evidence="1">
    <location>
        <begin position="307"/>
        <end position="323"/>
    </location>
</feature>
<feature type="region of interest" description="Disordered" evidence="1">
    <location>
        <begin position="361"/>
        <end position="380"/>
    </location>
</feature>
<feature type="compositionally biased region" description="Polar residues" evidence="1">
    <location>
        <begin position="283"/>
        <end position="299"/>
    </location>
</feature>
<dbReference type="EnsemblMetazoa" id="AALB004593-RA">
    <property type="protein sequence ID" value="AALB004593-PA"/>
    <property type="gene ID" value="AALB004593"/>
</dbReference>
<feature type="compositionally biased region" description="Low complexity" evidence="1">
    <location>
        <begin position="127"/>
        <end position="169"/>
    </location>
</feature>
<dbReference type="Pfam" id="PF01607">
    <property type="entry name" value="CBM_14"/>
    <property type="match status" value="1"/>
</dbReference>
<proteinExistence type="predicted"/>